<organism evidence="1 2">
    <name type="scientific">Lithospermum erythrorhizon</name>
    <name type="common">Purple gromwell</name>
    <name type="synonym">Lithospermum officinale var. erythrorhizon</name>
    <dbReference type="NCBI Taxonomy" id="34254"/>
    <lineage>
        <taxon>Eukaryota</taxon>
        <taxon>Viridiplantae</taxon>
        <taxon>Streptophyta</taxon>
        <taxon>Embryophyta</taxon>
        <taxon>Tracheophyta</taxon>
        <taxon>Spermatophyta</taxon>
        <taxon>Magnoliopsida</taxon>
        <taxon>eudicotyledons</taxon>
        <taxon>Gunneridae</taxon>
        <taxon>Pentapetalae</taxon>
        <taxon>asterids</taxon>
        <taxon>lamiids</taxon>
        <taxon>Boraginales</taxon>
        <taxon>Boraginaceae</taxon>
        <taxon>Boraginoideae</taxon>
        <taxon>Lithospermeae</taxon>
        <taxon>Lithospermum</taxon>
    </lineage>
</organism>
<sequence length="85" mass="10191">MPQNKKDMSKFCQYHKDHGHDTDDCRHLKIEKLIQRGGQERGRRLWERQTSVCEDEYLCRDGRRTPRVPKLILLPEGFRKDIIPS</sequence>
<accession>A0AAV3PZ22</accession>
<evidence type="ECO:0000313" key="2">
    <source>
        <dbReference type="Proteomes" id="UP001454036"/>
    </source>
</evidence>
<comment type="caution">
    <text evidence="1">The sequence shown here is derived from an EMBL/GenBank/DDBJ whole genome shotgun (WGS) entry which is preliminary data.</text>
</comment>
<evidence type="ECO:0000313" key="1">
    <source>
        <dbReference type="EMBL" id="GAA0156298.1"/>
    </source>
</evidence>
<name>A0AAV3PZ22_LITER</name>
<protein>
    <recommendedName>
        <fullName evidence="3">Reverse transcriptase domain-containing protein</fullName>
    </recommendedName>
</protein>
<evidence type="ECO:0008006" key="3">
    <source>
        <dbReference type="Google" id="ProtNLM"/>
    </source>
</evidence>
<dbReference type="EMBL" id="BAABME010002830">
    <property type="protein sequence ID" value="GAA0156298.1"/>
    <property type="molecule type" value="Genomic_DNA"/>
</dbReference>
<dbReference type="AlphaFoldDB" id="A0AAV3PZ22"/>
<reference evidence="1 2" key="1">
    <citation type="submission" date="2024-01" db="EMBL/GenBank/DDBJ databases">
        <title>The complete chloroplast genome sequence of Lithospermum erythrorhizon: insights into the phylogenetic relationship among Boraginaceae species and the maternal lineages of purple gromwells.</title>
        <authorList>
            <person name="Okada T."/>
            <person name="Watanabe K."/>
        </authorList>
    </citation>
    <scope>NUCLEOTIDE SEQUENCE [LARGE SCALE GENOMIC DNA]</scope>
</reference>
<proteinExistence type="predicted"/>
<gene>
    <name evidence="1" type="ORF">LIER_13824</name>
</gene>
<dbReference type="Proteomes" id="UP001454036">
    <property type="component" value="Unassembled WGS sequence"/>
</dbReference>
<keyword evidence="2" id="KW-1185">Reference proteome</keyword>